<evidence type="ECO:0000259" key="11">
    <source>
        <dbReference type="Pfam" id="PF13878"/>
    </source>
</evidence>
<proteinExistence type="inferred from homology"/>
<dbReference type="EMBL" id="KN817526">
    <property type="protein sequence ID" value="KJA26935.1"/>
    <property type="molecule type" value="Genomic_DNA"/>
</dbReference>
<evidence type="ECO:0000256" key="9">
    <source>
        <dbReference type="ARBA" id="ARBA00023315"/>
    </source>
</evidence>
<dbReference type="PANTHER" id="PTHR45884:SF2">
    <property type="entry name" value="N-ACETYLTRANSFERASE ECO"/>
    <property type="match status" value="1"/>
</dbReference>
<dbReference type="Pfam" id="PF13880">
    <property type="entry name" value="Acetyltransf_13"/>
    <property type="match status" value="1"/>
</dbReference>
<evidence type="ECO:0000313" key="14">
    <source>
        <dbReference type="Proteomes" id="UP000054270"/>
    </source>
</evidence>
<dbReference type="GO" id="GO:0007064">
    <property type="term" value="P:mitotic sister chromatid cohesion"/>
    <property type="evidence" value="ECO:0007669"/>
    <property type="project" value="TreeGrafter"/>
</dbReference>
<evidence type="ECO:0000256" key="5">
    <source>
        <dbReference type="ARBA" id="ARBA00022771"/>
    </source>
</evidence>
<protein>
    <recommendedName>
        <fullName evidence="15">N-acetyltransferase ECO1</fullName>
    </recommendedName>
</protein>
<evidence type="ECO:0000256" key="8">
    <source>
        <dbReference type="ARBA" id="ARBA00023306"/>
    </source>
</evidence>
<evidence type="ECO:0000256" key="3">
    <source>
        <dbReference type="ARBA" id="ARBA00022679"/>
    </source>
</evidence>
<keyword evidence="7" id="KW-0539">Nucleus</keyword>
<dbReference type="GO" id="GO:0061733">
    <property type="term" value="F:protein-lysine-acetyltransferase activity"/>
    <property type="evidence" value="ECO:0007669"/>
    <property type="project" value="TreeGrafter"/>
</dbReference>
<dbReference type="GO" id="GO:0000785">
    <property type="term" value="C:chromatin"/>
    <property type="evidence" value="ECO:0007669"/>
    <property type="project" value="TreeGrafter"/>
</dbReference>
<dbReference type="OMA" id="WHVYEES"/>
<evidence type="ECO:0000256" key="7">
    <source>
        <dbReference type="ARBA" id="ARBA00023242"/>
    </source>
</evidence>
<keyword evidence="8" id="KW-0131">Cell cycle</keyword>
<keyword evidence="5" id="KW-0863">Zinc-finger</keyword>
<dbReference type="PANTHER" id="PTHR45884">
    <property type="entry name" value="N-ACETYLTRANSFERASE ECO"/>
    <property type="match status" value="1"/>
</dbReference>
<dbReference type="Pfam" id="PF13878">
    <property type="entry name" value="zf-C2H2_3"/>
    <property type="match status" value="1"/>
</dbReference>
<reference evidence="14" key="1">
    <citation type="submission" date="2014-04" db="EMBL/GenBank/DDBJ databases">
        <title>Evolutionary Origins and Diversification of the Mycorrhizal Mutualists.</title>
        <authorList>
            <consortium name="DOE Joint Genome Institute"/>
            <consortium name="Mycorrhizal Genomics Consortium"/>
            <person name="Kohler A."/>
            <person name="Kuo A."/>
            <person name="Nagy L.G."/>
            <person name="Floudas D."/>
            <person name="Copeland A."/>
            <person name="Barry K.W."/>
            <person name="Cichocki N."/>
            <person name="Veneault-Fourrey C."/>
            <person name="LaButti K."/>
            <person name="Lindquist E.A."/>
            <person name="Lipzen A."/>
            <person name="Lundell T."/>
            <person name="Morin E."/>
            <person name="Murat C."/>
            <person name="Riley R."/>
            <person name="Ohm R."/>
            <person name="Sun H."/>
            <person name="Tunlid A."/>
            <person name="Henrissat B."/>
            <person name="Grigoriev I.V."/>
            <person name="Hibbett D.S."/>
            <person name="Martin F."/>
        </authorList>
    </citation>
    <scope>NUCLEOTIDE SEQUENCE [LARGE SCALE GENOMIC DNA]</scope>
    <source>
        <strain evidence="14">FD-334 SS-4</strain>
    </source>
</reference>
<feature type="compositionally biased region" description="Polar residues" evidence="10">
    <location>
        <begin position="1"/>
        <end position="10"/>
    </location>
</feature>
<dbReference type="GO" id="GO:0005634">
    <property type="term" value="C:nucleus"/>
    <property type="evidence" value="ECO:0007669"/>
    <property type="project" value="UniProtKB-SubCell"/>
</dbReference>
<feature type="compositionally biased region" description="Low complexity" evidence="10">
    <location>
        <begin position="19"/>
        <end position="36"/>
    </location>
</feature>
<accession>A0A0D2Q5S9</accession>
<evidence type="ECO:0000256" key="6">
    <source>
        <dbReference type="ARBA" id="ARBA00022833"/>
    </source>
</evidence>
<dbReference type="Proteomes" id="UP000054270">
    <property type="component" value="Unassembled WGS sequence"/>
</dbReference>
<feature type="domain" description="N-acetyltransferase ESCO acetyl-transferase" evidence="12">
    <location>
        <begin position="291"/>
        <end position="351"/>
    </location>
</feature>
<evidence type="ECO:0000313" key="13">
    <source>
        <dbReference type="EMBL" id="KJA26935.1"/>
    </source>
</evidence>
<evidence type="ECO:0000256" key="2">
    <source>
        <dbReference type="ARBA" id="ARBA00005816"/>
    </source>
</evidence>
<dbReference type="InterPro" id="IPR028009">
    <property type="entry name" value="ESCO_Acetyltransf_dom"/>
</dbReference>
<name>A0A0D2Q5S9_HYPSF</name>
<dbReference type="STRING" id="945553.A0A0D2Q5S9"/>
<keyword evidence="6" id="KW-0862">Zinc</keyword>
<organism evidence="13 14">
    <name type="scientific">Hypholoma sublateritium (strain FD-334 SS-4)</name>
    <dbReference type="NCBI Taxonomy" id="945553"/>
    <lineage>
        <taxon>Eukaryota</taxon>
        <taxon>Fungi</taxon>
        <taxon>Dikarya</taxon>
        <taxon>Basidiomycota</taxon>
        <taxon>Agaricomycotina</taxon>
        <taxon>Agaricomycetes</taxon>
        <taxon>Agaricomycetidae</taxon>
        <taxon>Agaricales</taxon>
        <taxon>Agaricineae</taxon>
        <taxon>Strophariaceae</taxon>
        <taxon>Hypholoma</taxon>
    </lineage>
</organism>
<dbReference type="AlphaFoldDB" id="A0A0D2Q5S9"/>
<gene>
    <name evidence="13" type="ORF">HYPSUDRAFT_36105</name>
</gene>
<dbReference type="InterPro" id="IPR028005">
    <property type="entry name" value="AcTrfase_ESCO_Znf_dom"/>
</dbReference>
<sequence length="359" mass="38598">MSTSKVQRTYGSRGRRNPEPSFAEPSSPPSALASSPPSTPNIARPSKRNISELLLEENIAPQLPPSKRQKLLPTASKAKAKSKTITKANSKSTPKAGTKTLTQLHFNIDQSIMRTCCLCNLSYTRGAPDDESLHRAHCTRARQGMEWGREEEKDKVRGAETVVVEVASGVKLKGNKKKGRIVSFPASIGGKIGSKLDTLLQTINLSLSAPELPESVLQCSKAYLFLLPHETQSHRERIVGCVIAQHISTAMAVVPPPSQLPLCDTASEAVLPVAVDADTNLFCSPTPLPTPMGVPRLFVPSSHRRLGIAHALLDAAAATFIYGCPLDPQRGQIAFSQPTGMGQAVMKGWGKGGVRVFEE</sequence>
<evidence type="ECO:0000256" key="1">
    <source>
        <dbReference type="ARBA" id="ARBA00004123"/>
    </source>
</evidence>
<dbReference type="GO" id="GO:0008270">
    <property type="term" value="F:zinc ion binding"/>
    <property type="evidence" value="ECO:0007669"/>
    <property type="project" value="UniProtKB-KW"/>
</dbReference>
<keyword evidence="14" id="KW-1185">Reference proteome</keyword>
<evidence type="ECO:0000259" key="12">
    <source>
        <dbReference type="Pfam" id="PF13880"/>
    </source>
</evidence>
<comment type="similarity">
    <text evidence="2">Belongs to the acetyltransferase family. ECO subfamily.</text>
</comment>
<keyword evidence="4" id="KW-0479">Metal-binding</keyword>
<dbReference type="OrthoDB" id="428854at2759"/>
<evidence type="ECO:0000256" key="10">
    <source>
        <dbReference type="SAM" id="MobiDB-lite"/>
    </source>
</evidence>
<comment type="subcellular location">
    <subcellularLocation>
        <location evidence="1">Nucleus</location>
    </subcellularLocation>
</comment>
<keyword evidence="9" id="KW-0012">Acyltransferase</keyword>
<feature type="region of interest" description="Disordered" evidence="10">
    <location>
        <begin position="1"/>
        <end position="96"/>
    </location>
</feature>
<evidence type="ECO:0008006" key="15">
    <source>
        <dbReference type="Google" id="ProtNLM"/>
    </source>
</evidence>
<evidence type="ECO:0000256" key="4">
    <source>
        <dbReference type="ARBA" id="ARBA00022723"/>
    </source>
</evidence>
<feature type="domain" description="N-acetyltransferase ESCO zinc-finger" evidence="11">
    <location>
        <begin position="103"/>
        <end position="139"/>
    </location>
</feature>
<keyword evidence="3" id="KW-0808">Transferase</keyword>